<keyword evidence="2" id="KW-1185">Reference proteome</keyword>
<dbReference type="Proteomes" id="UP001205906">
    <property type="component" value="Unassembled WGS sequence"/>
</dbReference>
<protein>
    <submittedName>
        <fullName evidence="1">Uncharacterized protein</fullName>
    </submittedName>
</protein>
<reference evidence="1 2" key="1">
    <citation type="submission" date="2022-06" db="EMBL/GenBank/DDBJ databases">
        <title>Mesorhizobium sp. strain RP14 Genome sequencing and assembly.</title>
        <authorList>
            <person name="Kim I."/>
        </authorList>
    </citation>
    <scope>NUCLEOTIDE SEQUENCE [LARGE SCALE GENOMIC DNA]</scope>
    <source>
        <strain evidence="2">RP14(2022)</strain>
    </source>
</reference>
<gene>
    <name evidence="1" type="ORF">NGM99_17105</name>
</gene>
<comment type="caution">
    <text evidence="1">The sequence shown here is derived from an EMBL/GenBank/DDBJ whole genome shotgun (WGS) entry which is preliminary data.</text>
</comment>
<accession>A0ABT1C9M8</accession>
<organism evidence="1 2">
    <name type="scientific">Mesorhizobium liriopis</name>
    <dbReference type="NCBI Taxonomy" id="2953882"/>
    <lineage>
        <taxon>Bacteria</taxon>
        <taxon>Pseudomonadati</taxon>
        <taxon>Pseudomonadota</taxon>
        <taxon>Alphaproteobacteria</taxon>
        <taxon>Hyphomicrobiales</taxon>
        <taxon>Phyllobacteriaceae</taxon>
        <taxon>Mesorhizobium</taxon>
    </lineage>
</organism>
<evidence type="ECO:0000313" key="1">
    <source>
        <dbReference type="EMBL" id="MCO6051505.1"/>
    </source>
</evidence>
<sequence length="186" mass="22103">MRCYADGKTPKEAGDITGLSHVSIYRLYRLIRERLFYVGIYRTKVDFIEHAKRGEEEGPYFDWSGFDRFIREKLGAHRGIRKQNYNLYLSQAIFRFEAQYSGGQLYRLLLITIKATGPLNRKPVGFKQAAFQREILRLNMAEIRKSMRELDWGSEFQTYMRAATDWLESRTEEFVETLEELEKPHR</sequence>
<proteinExistence type="predicted"/>
<name>A0ABT1C9M8_9HYPH</name>
<dbReference type="EMBL" id="JAMXQS010000008">
    <property type="protein sequence ID" value="MCO6051505.1"/>
    <property type="molecule type" value="Genomic_DNA"/>
</dbReference>
<dbReference type="RefSeq" id="WP_252821134.1">
    <property type="nucleotide sequence ID" value="NZ_JAMXQS010000008.1"/>
</dbReference>
<evidence type="ECO:0000313" key="2">
    <source>
        <dbReference type="Proteomes" id="UP001205906"/>
    </source>
</evidence>